<evidence type="ECO:0000256" key="11">
    <source>
        <dbReference type="PROSITE-ProRule" id="PRU01360"/>
    </source>
</evidence>
<evidence type="ECO:0000256" key="7">
    <source>
        <dbReference type="ARBA" id="ARBA00023077"/>
    </source>
</evidence>
<dbReference type="Pfam" id="PF07715">
    <property type="entry name" value="Plug"/>
    <property type="match status" value="1"/>
</dbReference>
<feature type="chain" id="PRO_5045215445" evidence="13">
    <location>
        <begin position="29"/>
        <end position="706"/>
    </location>
</feature>
<dbReference type="RefSeq" id="WP_334249758.1">
    <property type="nucleotide sequence ID" value="NZ_JBAKBE010000001.1"/>
</dbReference>
<comment type="similarity">
    <text evidence="2 11 12">Belongs to the TonB-dependent receptor family.</text>
</comment>
<dbReference type="Gene3D" id="2.170.130.10">
    <property type="entry name" value="TonB-dependent receptor, plug domain"/>
    <property type="match status" value="1"/>
</dbReference>
<keyword evidence="7 12" id="KW-0798">TonB box</keyword>
<dbReference type="InterPro" id="IPR000531">
    <property type="entry name" value="Beta-barrel_TonB"/>
</dbReference>
<dbReference type="Pfam" id="PF00593">
    <property type="entry name" value="TonB_dep_Rec_b-barrel"/>
    <property type="match status" value="1"/>
</dbReference>
<keyword evidence="10 11" id="KW-0998">Cell outer membrane</keyword>
<evidence type="ECO:0000256" key="4">
    <source>
        <dbReference type="ARBA" id="ARBA00022452"/>
    </source>
</evidence>
<dbReference type="Proteomes" id="UP001380822">
    <property type="component" value="Unassembled WGS sequence"/>
</dbReference>
<dbReference type="InterPro" id="IPR010949">
    <property type="entry name" value="TonB_Hb/transfer/lactofer_rcpt"/>
</dbReference>
<dbReference type="InterPro" id="IPR037066">
    <property type="entry name" value="Plug_dom_sf"/>
</dbReference>
<evidence type="ECO:0000256" key="5">
    <source>
        <dbReference type="ARBA" id="ARBA00022692"/>
    </source>
</evidence>
<evidence type="ECO:0000313" key="16">
    <source>
        <dbReference type="EMBL" id="MEH0094901.1"/>
    </source>
</evidence>
<dbReference type="NCBIfam" id="TIGR01785">
    <property type="entry name" value="TonB-hemin"/>
    <property type="match status" value="1"/>
</dbReference>
<evidence type="ECO:0000313" key="17">
    <source>
        <dbReference type="Proteomes" id="UP001380822"/>
    </source>
</evidence>
<evidence type="ECO:0000256" key="6">
    <source>
        <dbReference type="ARBA" id="ARBA00022729"/>
    </source>
</evidence>
<dbReference type="PANTHER" id="PTHR30069:SF41">
    <property type="entry name" value="HEME_HEMOPEXIN UTILIZATION PROTEIN C"/>
    <property type="match status" value="1"/>
</dbReference>
<dbReference type="PANTHER" id="PTHR30069">
    <property type="entry name" value="TONB-DEPENDENT OUTER MEMBRANE RECEPTOR"/>
    <property type="match status" value="1"/>
</dbReference>
<dbReference type="SUPFAM" id="SSF56935">
    <property type="entry name" value="Porins"/>
    <property type="match status" value="1"/>
</dbReference>
<keyword evidence="4 11" id="KW-1134">Transmembrane beta strand</keyword>
<keyword evidence="9 16" id="KW-0675">Receptor</keyword>
<dbReference type="InterPro" id="IPR039426">
    <property type="entry name" value="TonB-dep_rcpt-like"/>
</dbReference>
<feature type="signal peptide" evidence="13">
    <location>
        <begin position="1"/>
        <end position="28"/>
    </location>
</feature>
<evidence type="ECO:0000256" key="12">
    <source>
        <dbReference type="RuleBase" id="RU003357"/>
    </source>
</evidence>
<dbReference type="PROSITE" id="PS52016">
    <property type="entry name" value="TONB_DEPENDENT_REC_3"/>
    <property type="match status" value="1"/>
</dbReference>
<sequence>MTRGRGTAGYWLSGVALIALAYAGSANAQQAPVAEKAADKPQATTSLQKIVLGAGQEKVAIDTPQAVTVIDQEQIDNAQATTIGGIFSQTPGITVVGSDRIGGQAFNIRGIGDLGSADESKIIITVDGANKFFEMYRMGSFFSDPELYKRVEVLRGPASSTLYGAGALGGVINFETKDASDFLEEGEKVAVRLKTGFDSNKNGLMTSAIAAMRLGPNTEALINGNFRRSSDYETGNGTRVVGSAFDSFSGLAKVTHHFGENNEQSVRLSYERWQSDADNTAYSQTGTLDAFGNIDREITDQTVVLAYANPASDNPFLDLKVNLSFSDTQVEQTNARAPRSSMMRSPELFYDADYGYRTWQAKAENTFEFKGDTWENYLTAGTQVSYQERTASTKGGTGWIDFHPEGTDTKIGVFAQNEFIWNDRLTITPGMRLDYVTVRPDSVIPNASTQSDYAFSPKLAALYKFTDSFSVFGSVARTERLPTLDELFSTGPRNATYPGGRSVSLDLKKEESFNYEAGVAINRQNLFQDNDSIALKTTGFYNDLTNLITTGPQRQRTAVPYYVNVHSAHIYGVELEAAYDSHYVFASAAYSWTRGKNETTNTALTTIPAETVALTLGGRIPDYNVNFGWRANFTGSADAGATTGPFPGYALHDAFVNWKLDEGQFKGLELRASVENIFDKRYRNNLSGDDGKGRTFKLSVNKKFGW</sequence>
<organism evidence="16 17">
    <name type="scientific">Pannonibacter anstelovis</name>
    <dbReference type="NCBI Taxonomy" id="3121537"/>
    <lineage>
        <taxon>Bacteria</taxon>
        <taxon>Pseudomonadati</taxon>
        <taxon>Pseudomonadota</taxon>
        <taxon>Alphaproteobacteria</taxon>
        <taxon>Hyphomicrobiales</taxon>
        <taxon>Stappiaceae</taxon>
        <taxon>Pannonibacter</taxon>
    </lineage>
</organism>
<comment type="subcellular location">
    <subcellularLocation>
        <location evidence="1 11">Cell outer membrane</location>
        <topology evidence="1 11">Multi-pass membrane protein</topology>
    </subcellularLocation>
</comment>
<accession>A0ABU7ZIR9</accession>
<keyword evidence="3 11" id="KW-0813">Transport</keyword>
<evidence type="ECO:0000259" key="14">
    <source>
        <dbReference type="Pfam" id="PF00593"/>
    </source>
</evidence>
<keyword evidence="8 11" id="KW-0472">Membrane</keyword>
<dbReference type="NCBIfam" id="TIGR01786">
    <property type="entry name" value="TonB-hemlactrns"/>
    <property type="match status" value="1"/>
</dbReference>
<evidence type="ECO:0000256" key="3">
    <source>
        <dbReference type="ARBA" id="ARBA00022448"/>
    </source>
</evidence>
<gene>
    <name evidence="16" type="ORF">V6L76_01470</name>
</gene>
<evidence type="ECO:0000259" key="15">
    <source>
        <dbReference type="Pfam" id="PF07715"/>
    </source>
</evidence>
<dbReference type="InterPro" id="IPR011276">
    <property type="entry name" value="TonB_haem/Hb_rcpt"/>
</dbReference>
<dbReference type="Gene3D" id="2.40.170.20">
    <property type="entry name" value="TonB-dependent receptor, beta-barrel domain"/>
    <property type="match status" value="1"/>
</dbReference>
<dbReference type="InterPro" id="IPR036942">
    <property type="entry name" value="Beta-barrel_TonB_sf"/>
</dbReference>
<evidence type="ECO:0000256" key="1">
    <source>
        <dbReference type="ARBA" id="ARBA00004571"/>
    </source>
</evidence>
<evidence type="ECO:0000256" key="10">
    <source>
        <dbReference type="ARBA" id="ARBA00023237"/>
    </source>
</evidence>
<name>A0ABU7ZIR9_9HYPH</name>
<evidence type="ECO:0000256" key="2">
    <source>
        <dbReference type="ARBA" id="ARBA00009810"/>
    </source>
</evidence>
<keyword evidence="6 13" id="KW-0732">Signal</keyword>
<feature type="domain" description="TonB-dependent receptor-like beta-barrel" evidence="14">
    <location>
        <begin position="259"/>
        <end position="677"/>
    </location>
</feature>
<proteinExistence type="inferred from homology"/>
<feature type="domain" description="TonB-dependent receptor plug" evidence="15">
    <location>
        <begin position="61"/>
        <end position="171"/>
    </location>
</feature>
<reference evidence="16 17" key="1">
    <citation type="submission" date="2024-02" db="EMBL/GenBank/DDBJ databases">
        <title>A new putative Pannonibacter species isolated from two cases of bloodstream infections in paediatric patients.</title>
        <authorList>
            <person name="Castellana S."/>
            <person name="De Laurentiis V."/>
            <person name="Grassi M."/>
            <person name="De Leonardis F."/>
            <person name="Mosca A."/>
            <person name="De Carlo C."/>
            <person name="Sparapano E."/>
            <person name="Ronga L."/>
            <person name="Santacroce L."/>
            <person name="Chironna M."/>
            <person name="De Robertis A."/>
            <person name="Bianco A."/>
            <person name="Del Sambro L."/>
            <person name="Capozzi L."/>
            <person name="Parisi A."/>
        </authorList>
    </citation>
    <scope>NUCLEOTIDE SEQUENCE [LARGE SCALE GENOMIC DNA]</scope>
    <source>
        <strain evidence="16 17">Pt2</strain>
    </source>
</reference>
<dbReference type="InterPro" id="IPR012910">
    <property type="entry name" value="Plug_dom"/>
</dbReference>
<evidence type="ECO:0000256" key="13">
    <source>
        <dbReference type="SAM" id="SignalP"/>
    </source>
</evidence>
<dbReference type="CDD" id="cd01347">
    <property type="entry name" value="ligand_gated_channel"/>
    <property type="match status" value="1"/>
</dbReference>
<keyword evidence="5 11" id="KW-0812">Transmembrane</keyword>
<evidence type="ECO:0000256" key="9">
    <source>
        <dbReference type="ARBA" id="ARBA00023170"/>
    </source>
</evidence>
<dbReference type="EMBL" id="JBAKBE010000001">
    <property type="protein sequence ID" value="MEH0094901.1"/>
    <property type="molecule type" value="Genomic_DNA"/>
</dbReference>
<evidence type="ECO:0000256" key="8">
    <source>
        <dbReference type="ARBA" id="ARBA00023136"/>
    </source>
</evidence>
<keyword evidence="17" id="KW-1185">Reference proteome</keyword>
<protein>
    <submittedName>
        <fullName evidence="16">TonB-dependent hemoglobin/transferrin/lactoferrin family receptor</fullName>
    </submittedName>
</protein>
<comment type="caution">
    <text evidence="16">The sequence shown here is derived from an EMBL/GenBank/DDBJ whole genome shotgun (WGS) entry which is preliminary data.</text>
</comment>